<keyword evidence="2" id="KW-1185">Reference proteome</keyword>
<gene>
    <name evidence="1" type="ORF">clem_11720</name>
</gene>
<accession>A0A222P4W2</accession>
<dbReference type="Proteomes" id="UP000201728">
    <property type="component" value="Chromosome"/>
</dbReference>
<evidence type="ECO:0000313" key="1">
    <source>
        <dbReference type="EMBL" id="ASQ46881.1"/>
    </source>
</evidence>
<dbReference type="AlphaFoldDB" id="A0A222P4W2"/>
<dbReference type="OrthoDB" id="5639113at2"/>
<proteinExistence type="predicted"/>
<name>A0A222P4W2_9GAMM</name>
<reference evidence="2" key="1">
    <citation type="submission" date="2016-07" db="EMBL/GenBank/DDBJ databases">
        <authorList>
            <person name="Florea S."/>
            <person name="Webb J.S."/>
            <person name="Jaromczyk J."/>
            <person name="Schardl C.L."/>
        </authorList>
    </citation>
    <scope>NUCLEOTIDE SEQUENCE [LARGE SCALE GENOMIC DNA]</scope>
    <source>
        <strain evidence="2">CDC-D5610</strain>
    </source>
</reference>
<evidence type="ECO:0000313" key="2">
    <source>
        <dbReference type="Proteomes" id="UP000201728"/>
    </source>
</evidence>
<protein>
    <submittedName>
        <fullName evidence="1">Uncharacterized protein</fullName>
    </submittedName>
</protein>
<dbReference type="KEGG" id="lcd:clem_11720"/>
<dbReference type="EMBL" id="CP016397">
    <property type="protein sequence ID" value="ASQ46881.1"/>
    <property type="molecule type" value="Genomic_DNA"/>
</dbReference>
<dbReference type="RefSeq" id="WP_094091698.1">
    <property type="nucleotide sequence ID" value="NZ_CP016397.1"/>
</dbReference>
<organism evidence="1 2">
    <name type="scientific">Legionella clemsonensis</name>
    <dbReference type="NCBI Taxonomy" id="1867846"/>
    <lineage>
        <taxon>Bacteria</taxon>
        <taxon>Pseudomonadati</taxon>
        <taxon>Pseudomonadota</taxon>
        <taxon>Gammaproteobacteria</taxon>
        <taxon>Legionellales</taxon>
        <taxon>Legionellaceae</taxon>
        <taxon>Legionella</taxon>
    </lineage>
</organism>
<sequence>MNHHYTAKIYSKDAEIERKSGDDVEELYLWMLTYVNGKGCGTHGEIFDNITEEVVRTFKKSPIE</sequence>